<sequence length="381" mass="42467">MKTLAFLSSQWRLRTVLTRKCWTVRNSNEHSTCKRTRTTSSSVPVSCNSVKQAAKQRRPVRLICVGDIHGQWDEEDEMALRSLKPDVALFVGDYGDEDVRITRRIADLADDVSFAVGTVFGNHDAFFTASNGGCRRAPYDKSTTCRVSDQIEMLRCYDVSYRSVSFDNIPFSVCGGRSFSAGGPYWKYKTFFRDFVGVFNLKHSINKMIQAVMTAENDGVVFLSHNGPTELGDKPWDPCGKDWGEVPGGDFGDADLRVAIEEARNLGKRVPLVVFGHMHKTLFKGSGNRTMVKTEPDRNTGFETLMLNTAIFPRHTVDPVTRRSLRNFHLVQIGEGGYVDFAEEIWVTSDGKIRESTSLYSGLAMSGSSSAAAVEVHAETR</sequence>
<comment type="caution">
    <text evidence="2">The sequence shown here is derived from an EMBL/GenBank/DDBJ whole genome shotgun (WGS) entry which is preliminary data.</text>
</comment>
<dbReference type="Proteomes" id="UP000247409">
    <property type="component" value="Unassembled WGS sequence"/>
</dbReference>
<dbReference type="PANTHER" id="PTHR35769">
    <property type="entry name" value="CALCINEURIN-LIKE METALLO-PHOSPHOESTERASE SUPERFAMILY PROTEIN"/>
    <property type="match status" value="1"/>
</dbReference>
<proteinExistence type="predicted"/>
<dbReference type="InterPro" id="IPR027629">
    <property type="entry name" value="DevT-like"/>
</dbReference>
<dbReference type="PANTHER" id="PTHR35769:SF2">
    <property type="entry name" value="CALCINEURIN-LIKE METALLO-PHOSPHOESTERASE SUPERFAMILY PROTEIN"/>
    <property type="match status" value="1"/>
</dbReference>
<dbReference type="GO" id="GO:0016787">
    <property type="term" value="F:hydrolase activity"/>
    <property type="evidence" value="ECO:0007669"/>
    <property type="project" value="InterPro"/>
</dbReference>
<name>A0A2V3J193_9FLOR</name>
<dbReference type="NCBIfam" id="TIGR04168">
    <property type="entry name" value="TIGR04168 family protein"/>
    <property type="match status" value="1"/>
</dbReference>
<dbReference type="InterPro" id="IPR004843">
    <property type="entry name" value="Calcineurin-like_PHP"/>
</dbReference>
<dbReference type="EMBL" id="NBIV01000016">
    <property type="protein sequence ID" value="PXF48176.1"/>
    <property type="molecule type" value="Genomic_DNA"/>
</dbReference>
<accession>A0A2V3J193</accession>
<dbReference type="InterPro" id="IPR029052">
    <property type="entry name" value="Metallo-depent_PP-like"/>
</dbReference>
<dbReference type="CDD" id="cd07397">
    <property type="entry name" value="MPP_NostocDevT-like"/>
    <property type="match status" value="1"/>
</dbReference>
<organism evidence="2 3">
    <name type="scientific">Gracilariopsis chorda</name>
    <dbReference type="NCBI Taxonomy" id="448386"/>
    <lineage>
        <taxon>Eukaryota</taxon>
        <taxon>Rhodophyta</taxon>
        <taxon>Florideophyceae</taxon>
        <taxon>Rhodymeniophycidae</taxon>
        <taxon>Gracilariales</taxon>
        <taxon>Gracilariaceae</taxon>
        <taxon>Gracilariopsis</taxon>
    </lineage>
</organism>
<dbReference type="Pfam" id="PF00149">
    <property type="entry name" value="Metallophos"/>
    <property type="match status" value="1"/>
</dbReference>
<evidence type="ECO:0000313" key="2">
    <source>
        <dbReference type="EMBL" id="PXF48176.1"/>
    </source>
</evidence>
<gene>
    <name evidence="2" type="ORF">BWQ96_02128</name>
</gene>
<evidence type="ECO:0000313" key="3">
    <source>
        <dbReference type="Proteomes" id="UP000247409"/>
    </source>
</evidence>
<dbReference type="OrthoDB" id="3664at2759"/>
<dbReference type="STRING" id="448386.A0A2V3J193"/>
<reference evidence="2 3" key="1">
    <citation type="journal article" date="2018" name="Mol. Biol. Evol.">
        <title>Analysis of the draft genome of the red seaweed Gracilariopsis chorda provides insights into genome size evolution in Rhodophyta.</title>
        <authorList>
            <person name="Lee J."/>
            <person name="Yang E.C."/>
            <person name="Graf L."/>
            <person name="Yang J.H."/>
            <person name="Qiu H."/>
            <person name="Zel Zion U."/>
            <person name="Chan C.X."/>
            <person name="Stephens T.G."/>
            <person name="Weber A.P.M."/>
            <person name="Boo G.H."/>
            <person name="Boo S.M."/>
            <person name="Kim K.M."/>
            <person name="Shin Y."/>
            <person name="Jung M."/>
            <person name="Lee S.J."/>
            <person name="Yim H.S."/>
            <person name="Lee J.H."/>
            <person name="Bhattacharya D."/>
            <person name="Yoon H.S."/>
        </authorList>
    </citation>
    <scope>NUCLEOTIDE SEQUENCE [LARGE SCALE GENOMIC DNA]</scope>
    <source>
        <strain evidence="2 3">SKKU-2015</strain>
        <tissue evidence="2">Whole body</tissue>
    </source>
</reference>
<keyword evidence="3" id="KW-1185">Reference proteome</keyword>
<evidence type="ECO:0000259" key="1">
    <source>
        <dbReference type="Pfam" id="PF00149"/>
    </source>
</evidence>
<dbReference type="SUPFAM" id="SSF56300">
    <property type="entry name" value="Metallo-dependent phosphatases"/>
    <property type="match status" value="1"/>
</dbReference>
<dbReference type="Gene3D" id="3.60.21.10">
    <property type="match status" value="1"/>
</dbReference>
<feature type="domain" description="Calcineurin-like phosphoesterase" evidence="1">
    <location>
        <begin position="61"/>
        <end position="280"/>
    </location>
</feature>
<protein>
    <recommendedName>
        <fullName evidence="1">Calcineurin-like phosphoesterase domain-containing protein</fullName>
    </recommendedName>
</protein>
<dbReference type="AlphaFoldDB" id="A0A2V3J193"/>